<proteinExistence type="predicted"/>
<feature type="region of interest" description="Disordered" evidence="1">
    <location>
        <begin position="51"/>
        <end position="99"/>
    </location>
</feature>
<protein>
    <submittedName>
        <fullName evidence="2">Uncharacterized protein</fullName>
    </submittedName>
</protein>
<comment type="caution">
    <text evidence="2">The sequence shown here is derived from an EMBL/GenBank/DDBJ whole genome shotgun (WGS) entry which is preliminary data.</text>
</comment>
<gene>
    <name evidence="2" type="ORF">E2562_038206</name>
</gene>
<dbReference type="AlphaFoldDB" id="A0A6G1FGU1"/>
<sequence length="294" mass="33257">MQQRHRYWDCLAQPLVMVASAEVMLKSPTGMSTTGGGDDAFRDCDAVDLLLPPPLPTRPSSRCRRRRSRAQKIAVVRTSGPRTSPSPQSSSLLKEEDEDVGDKVAALVEELERKATMAEARLRQKKGENASLHRKIESYHVRWLQYEIRLTSLKETIDEQMASLQMALESTKRSHEMKMTSYDCHRHESSESHMKMCEDTSARLRHGCGSHVGVIVRRSSAVNRVGVEFRQQSQAPESGAAPWQPAAPGGNSIDDLNNLKSQFRIWKKDYKARLRKAAMAELDSERKHRSSCWI</sequence>
<evidence type="ECO:0000313" key="3">
    <source>
        <dbReference type="Proteomes" id="UP000479710"/>
    </source>
</evidence>
<accession>A0A6G1FGU1</accession>
<organism evidence="2 3">
    <name type="scientific">Oryza meyeriana var. granulata</name>
    <dbReference type="NCBI Taxonomy" id="110450"/>
    <lineage>
        <taxon>Eukaryota</taxon>
        <taxon>Viridiplantae</taxon>
        <taxon>Streptophyta</taxon>
        <taxon>Embryophyta</taxon>
        <taxon>Tracheophyta</taxon>
        <taxon>Spermatophyta</taxon>
        <taxon>Magnoliopsida</taxon>
        <taxon>Liliopsida</taxon>
        <taxon>Poales</taxon>
        <taxon>Poaceae</taxon>
        <taxon>BOP clade</taxon>
        <taxon>Oryzoideae</taxon>
        <taxon>Oryzeae</taxon>
        <taxon>Oryzinae</taxon>
        <taxon>Oryza</taxon>
        <taxon>Oryza meyeriana</taxon>
    </lineage>
</organism>
<evidence type="ECO:0000256" key="1">
    <source>
        <dbReference type="SAM" id="MobiDB-lite"/>
    </source>
</evidence>
<feature type="compositionally biased region" description="Basic residues" evidence="1">
    <location>
        <begin position="61"/>
        <end position="70"/>
    </location>
</feature>
<dbReference type="OrthoDB" id="683848at2759"/>
<name>A0A6G1FGU1_9ORYZ</name>
<evidence type="ECO:0000313" key="2">
    <source>
        <dbReference type="EMBL" id="KAF0936015.1"/>
    </source>
</evidence>
<keyword evidence="3" id="KW-1185">Reference proteome</keyword>
<feature type="region of interest" description="Disordered" evidence="1">
    <location>
        <begin position="230"/>
        <end position="255"/>
    </location>
</feature>
<dbReference type="EMBL" id="SPHZ02000001">
    <property type="protein sequence ID" value="KAF0936015.1"/>
    <property type="molecule type" value="Genomic_DNA"/>
</dbReference>
<feature type="compositionally biased region" description="Low complexity" evidence="1">
    <location>
        <begin position="239"/>
        <end position="250"/>
    </location>
</feature>
<reference evidence="2 3" key="1">
    <citation type="submission" date="2019-11" db="EMBL/GenBank/DDBJ databases">
        <title>Whole genome sequence of Oryza granulata.</title>
        <authorList>
            <person name="Li W."/>
        </authorList>
    </citation>
    <scope>NUCLEOTIDE SEQUENCE [LARGE SCALE GENOMIC DNA]</scope>
    <source>
        <strain evidence="3">cv. Menghai</strain>
        <tissue evidence="2">Leaf</tissue>
    </source>
</reference>
<feature type="compositionally biased region" description="Polar residues" evidence="1">
    <location>
        <begin position="80"/>
        <end position="92"/>
    </location>
</feature>
<dbReference type="Proteomes" id="UP000479710">
    <property type="component" value="Unassembled WGS sequence"/>
</dbReference>